<keyword evidence="5 8" id="KW-0812">Transmembrane</keyword>
<feature type="transmembrane region" description="Helical" evidence="8">
    <location>
        <begin position="12"/>
        <end position="32"/>
    </location>
</feature>
<dbReference type="PANTHER" id="PTHR30047">
    <property type="entry name" value="HIGH-AFFINITY CHOLINE TRANSPORT PROTEIN-RELATED"/>
    <property type="match status" value="1"/>
</dbReference>
<proteinExistence type="inferred from homology"/>
<keyword evidence="3" id="KW-0813">Transport</keyword>
<evidence type="ECO:0000256" key="7">
    <source>
        <dbReference type="ARBA" id="ARBA00023136"/>
    </source>
</evidence>
<dbReference type="InterPro" id="IPR018093">
    <property type="entry name" value="BCCT_CS"/>
</dbReference>
<organism evidence="9 10">
    <name type="scientific">Campylobacter ureolyticus</name>
    <dbReference type="NCBI Taxonomy" id="827"/>
    <lineage>
        <taxon>Bacteria</taxon>
        <taxon>Pseudomonadati</taxon>
        <taxon>Campylobacterota</taxon>
        <taxon>Epsilonproteobacteria</taxon>
        <taxon>Campylobacterales</taxon>
        <taxon>Campylobacteraceae</taxon>
        <taxon>Campylobacter</taxon>
    </lineage>
</organism>
<accession>A0A2I1N947</accession>
<name>A0A2I1N947_9BACT</name>
<keyword evidence="7 8" id="KW-0472">Membrane</keyword>
<evidence type="ECO:0000256" key="5">
    <source>
        <dbReference type="ARBA" id="ARBA00022692"/>
    </source>
</evidence>
<evidence type="ECO:0000256" key="4">
    <source>
        <dbReference type="ARBA" id="ARBA00022475"/>
    </source>
</evidence>
<dbReference type="InterPro" id="IPR000060">
    <property type="entry name" value="BCCT_transptr"/>
</dbReference>
<evidence type="ECO:0000256" key="2">
    <source>
        <dbReference type="ARBA" id="ARBA00005658"/>
    </source>
</evidence>
<dbReference type="RefSeq" id="WP_101637574.1">
    <property type="nucleotide sequence ID" value="NZ_CAMPWA010000025.1"/>
</dbReference>
<protein>
    <submittedName>
        <fullName evidence="9">Choline transporter</fullName>
    </submittedName>
</protein>
<evidence type="ECO:0000256" key="3">
    <source>
        <dbReference type="ARBA" id="ARBA00022448"/>
    </source>
</evidence>
<evidence type="ECO:0000313" key="9">
    <source>
        <dbReference type="EMBL" id="PKZ28882.1"/>
    </source>
</evidence>
<comment type="similarity">
    <text evidence="2">Belongs to the BCCT transporter (TC 2.A.15) family.</text>
</comment>
<dbReference type="AlphaFoldDB" id="A0A2I1N947"/>
<keyword evidence="4" id="KW-1003">Cell membrane</keyword>
<feature type="transmembrane region" description="Helical" evidence="8">
    <location>
        <begin position="90"/>
        <end position="110"/>
    </location>
</feature>
<dbReference type="PROSITE" id="PS01303">
    <property type="entry name" value="BCCT"/>
    <property type="match status" value="1"/>
</dbReference>
<comment type="subcellular location">
    <subcellularLocation>
        <location evidence="1">Cell membrane</location>
        <topology evidence="1">Multi-pass membrane protein</topology>
    </subcellularLocation>
</comment>
<feature type="transmembrane region" description="Helical" evidence="8">
    <location>
        <begin position="189"/>
        <end position="211"/>
    </location>
</feature>
<evidence type="ECO:0000256" key="8">
    <source>
        <dbReference type="SAM" id="Phobius"/>
    </source>
</evidence>
<feature type="transmembrane region" description="Helical" evidence="8">
    <location>
        <begin position="144"/>
        <end position="162"/>
    </location>
</feature>
<dbReference type="GO" id="GO:0005886">
    <property type="term" value="C:plasma membrane"/>
    <property type="evidence" value="ECO:0007669"/>
    <property type="project" value="UniProtKB-SubCell"/>
</dbReference>
<evidence type="ECO:0000313" key="10">
    <source>
        <dbReference type="Proteomes" id="UP000234639"/>
    </source>
</evidence>
<feature type="transmembrane region" description="Helical" evidence="8">
    <location>
        <begin position="442"/>
        <end position="461"/>
    </location>
</feature>
<feature type="transmembrane region" description="Helical" evidence="8">
    <location>
        <begin position="318"/>
        <end position="335"/>
    </location>
</feature>
<feature type="transmembrane region" description="Helical" evidence="8">
    <location>
        <begin position="400"/>
        <end position="421"/>
    </location>
</feature>
<keyword evidence="6 8" id="KW-1133">Transmembrane helix</keyword>
<dbReference type="GO" id="GO:0022857">
    <property type="term" value="F:transmembrane transporter activity"/>
    <property type="evidence" value="ECO:0007669"/>
    <property type="project" value="InterPro"/>
</dbReference>
<gene>
    <name evidence="9" type="ORF">CYJ41_07210</name>
</gene>
<feature type="transmembrane region" description="Helical" evidence="8">
    <location>
        <begin position="52"/>
        <end position="70"/>
    </location>
</feature>
<feature type="transmembrane region" description="Helical" evidence="8">
    <location>
        <begin position="467"/>
        <end position="491"/>
    </location>
</feature>
<dbReference type="Pfam" id="PF02028">
    <property type="entry name" value="BCCT"/>
    <property type="match status" value="1"/>
</dbReference>
<feature type="transmembrane region" description="Helical" evidence="8">
    <location>
        <begin position="217"/>
        <end position="243"/>
    </location>
</feature>
<dbReference type="EMBL" id="PKHU01000006">
    <property type="protein sequence ID" value="PKZ28882.1"/>
    <property type="molecule type" value="Genomic_DNA"/>
</dbReference>
<sequence length="648" mass="72784">MNFKFKKAYNPAVFYPSIIVLFIVLSICLVFPTSTLKNLKAIQSYLTTNFGWFYVLSVALIFFSMLFLMISRFGNIKLGSDHSKPEYSNLAWFAMLFAAGMGIGLMFFGVGEPLMHYLAPPSADPQTIEAAKQAMKLTFFHWGFNAWSVYGIVAIILAYFAYRHNLPLTLRSAFYPIVGDKIYGRFGDVIDILAVLATLFGVTTSLGYGVLQINAGFNYLFGIEMTTNIQIITILIITIFVTISATSGVDKGIKILSLSNIFLAFLFVAFIFILGNTTGLLKSLVENTGNYLTSFIGDNFNLFAYEKKNENWLGGWTLLYWTWWLSWSPFVGLFIAKISRGRTIREFVVGVLLVPSGFTFLWMTAFGNSAIELVNEGFARLADVTNQDVSLALFVFLEKFPLTSVLSGISVLMICLFFITSADSSAMVIDMLCSRGKDRTPVWQKIFWCVLIGIIAAVLLYTGGLDALQTMTIISALPLSIALLGCMYGLFKALRVDYEKSYTRSIFNLPTGLTSSKRWQDRLKNIIDTPNKDDARDFLLEVAEPAFNEVCDEFIKNGLKARIEKIGINGKINIHVGMGEDTDFIYGVKIIKTQTPDYAMSDNYYRAEVYLLEGGQDYDVIGWSKEALINDVIDQYHKHMYFLHKTNS</sequence>
<feature type="transmembrane region" description="Helical" evidence="8">
    <location>
        <begin position="255"/>
        <end position="275"/>
    </location>
</feature>
<dbReference type="Proteomes" id="UP000234639">
    <property type="component" value="Unassembled WGS sequence"/>
</dbReference>
<dbReference type="NCBIfam" id="TIGR00842">
    <property type="entry name" value="bcct"/>
    <property type="match status" value="1"/>
</dbReference>
<comment type="caution">
    <text evidence="9">The sequence shown here is derived from an EMBL/GenBank/DDBJ whole genome shotgun (WGS) entry which is preliminary data.</text>
</comment>
<feature type="transmembrane region" description="Helical" evidence="8">
    <location>
        <begin position="347"/>
        <end position="365"/>
    </location>
</feature>
<evidence type="ECO:0000256" key="1">
    <source>
        <dbReference type="ARBA" id="ARBA00004651"/>
    </source>
</evidence>
<evidence type="ECO:0000256" key="6">
    <source>
        <dbReference type="ARBA" id="ARBA00022989"/>
    </source>
</evidence>
<reference evidence="9 10" key="1">
    <citation type="submission" date="2017-12" db="EMBL/GenBank/DDBJ databases">
        <title>Phylogenetic diversity of female urinary microbiome.</title>
        <authorList>
            <person name="Thomas-White K."/>
            <person name="Wolfe A.J."/>
        </authorList>
    </citation>
    <scope>NUCLEOTIDE SEQUENCE [LARGE SCALE GENOMIC DNA]</scope>
    <source>
        <strain evidence="9 10">UMB0112</strain>
    </source>
</reference>
<dbReference type="PANTHER" id="PTHR30047:SF7">
    <property type="entry name" value="HIGH-AFFINITY CHOLINE TRANSPORT PROTEIN"/>
    <property type="match status" value="1"/>
</dbReference>